<comment type="caution">
    <text evidence="1">The sequence shown here is derived from an EMBL/GenBank/DDBJ whole genome shotgun (WGS) entry which is preliminary data.</text>
</comment>
<dbReference type="AlphaFoldDB" id="A0A6M1RR45"/>
<name>A0A6M1RR45_9BACT</name>
<reference evidence="1 2" key="1">
    <citation type="submission" date="2020-02" db="EMBL/GenBank/DDBJ databases">
        <title>Draft genome sequence of Limisphaera ngatamarikiensis NGM72.4T, a thermophilic Verrucomicrobia grouped in subdivision 3.</title>
        <authorList>
            <person name="Carere C.R."/>
            <person name="Steen J."/>
            <person name="Hugenholtz P."/>
            <person name="Stott M.B."/>
        </authorList>
    </citation>
    <scope>NUCLEOTIDE SEQUENCE [LARGE SCALE GENOMIC DNA]</scope>
    <source>
        <strain evidence="1 2">NGM72.4</strain>
    </source>
</reference>
<keyword evidence="2" id="KW-1185">Reference proteome</keyword>
<evidence type="ECO:0000313" key="1">
    <source>
        <dbReference type="EMBL" id="NGO40143.1"/>
    </source>
</evidence>
<gene>
    <name evidence="1" type="ORF">G4L39_12170</name>
</gene>
<evidence type="ECO:0000313" key="2">
    <source>
        <dbReference type="Proteomes" id="UP000477311"/>
    </source>
</evidence>
<organism evidence="1 2">
    <name type="scientific">Limisphaera ngatamarikiensis</name>
    <dbReference type="NCBI Taxonomy" id="1324935"/>
    <lineage>
        <taxon>Bacteria</taxon>
        <taxon>Pseudomonadati</taxon>
        <taxon>Verrucomicrobiota</taxon>
        <taxon>Verrucomicrobiia</taxon>
        <taxon>Limisphaerales</taxon>
        <taxon>Limisphaeraceae</taxon>
        <taxon>Limisphaera</taxon>
    </lineage>
</organism>
<proteinExistence type="predicted"/>
<dbReference type="EMBL" id="JAAKYA010000082">
    <property type="protein sequence ID" value="NGO40143.1"/>
    <property type="molecule type" value="Genomic_DNA"/>
</dbReference>
<dbReference type="RefSeq" id="WP_165108461.1">
    <property type="nucleotide sequence ID" value="NZ_JAAKYA010000082.1"/>
</dbReference>
<dbReference type="Proteomes" id="UP000477311">
    <property type="component" value="Unassembled WGS sequence"/>
</dbReference>
<sequence>MNSGDPATQVRSDTFKTVLLYDDAVWARTAKAGVEEIATRCGATDPLVVPWRLDLLKQTRFADAALAQSLDADVVLLALAHTRFLPASLSRWLDVWATCRTVPDAALGVMTPPEVSDAEIKKELGPWVHRHKLTWLGDWEAARAEDPELDTAATVADLRQRERSLSPVLREIMAGPAPYRFFGLNE</sequence>
<protein>
    <submittedName>
        <fullName evidence="1">Uncharacterized protein</fullName>
    </submittedName>
</protein>
<accession>A0A6M1RR45</accession>